<dbReference type="SUPFAM" id="SSF56349">
    <property type="entry name" value="DNA breaking-rejoining enzymes"/>
    <property type="match status" value="1"/>
</dbReference>
<dbReference type="GO" id="GO:0075713">
    <property type="term" value="P:establishment of integrated proviral latency"/>
    <property type="evidence" value="ECO:0007669"/>
    <property type="project" value="UniProtKB-KW"/>
</dbReference>
<reference evidence="9" key="1">
    <citation type="submission" date="2020-03" db="EMBL/GenBank/DDBJ databases">
        <title>The deep terrestrial virosphere.</title>
        <authorList>
            <person name="Holmfeldt K."/>
            <person name="Nilsson E."/>
            <person name="Simone D."/>
            <person name="Lopez-Fernandez M."/>
            <person name="Wu X."/>
            <person name="de Brujin I."/>
            <person name="Lundin D."/>
            <person name="Andersson A."/>
            <person name="Bertilsson S."/>
            <person name="Dopson M."/>
        </authorList>
    </citation>
    <scope>NUCLEOTIDE SEQUENCE</scope>
    <source>
        <strain evidence="9">TM448B01063</strain>
    </source>
</reference>
<proteinExistence type="inferred from homology"/>
<dbReference type="InterPro" id="IPR002104">
    <property type="entry name" value="Integrase_catalytic"/>
</dbReference>
<organism evidence="9">
    <name type="scientific">viral metagenome</name>
    <dbReference type="NCBI Taxonomy" id="1070528"/>
    <lineage>
        <taxon>unclassified sequences</taxon>
        <taxon>metagenomes</taxon>
        <taxon>organismal metagenomes</taxon>
    </lineage>
</organism>
<evidence type="ECO:0000256" key="3">
    <source>
        <dbReference type="ARBA" id="ARBA00023125"/>
    </source>
</evidence>
<dbReference type="InterPro" id="IPR025166">
    <property type="entry name" value="Integrase_DNA_bind_dom"/>
</dbReference>
<evidence type="ECO:0000259" key="7">
    <source>
        <dbReference type="PROSITE" id="PS51898"/>
    </source>
</evidence>
<dbReference type="PANTHER" id="PTHR30629">
    <property type="entry name" value="PROPHAGE INTEGRASE"/>
    <property type="match status" value="1"/>
</dbReference>
<dbReference type="EMBL" id="MT144697">
    <property type="protein sequence ID" value="QJH97698.1"/>
    <property type="molecule type" value="Genomic_DNA"/>
</dbReference>
<dbReference type="InterPro" id="IPR011010">
    <property type="entry name" value="DNA_brk_join_enz"/>
</dbReference>
<dbReference type="GO" id="GO:0044826">
    <property type="term" value="P:viral genome integration into host DNA"/>
    <property type="evidence" value="ECO:0007669"/>
    <property type="project" value="UniProtKB-KW"/>
</dbReference>
<dbReference type="GO" id="GO:0006310">
    <property type="term" value="P:DNA recombination"/>
    <property type="evidence" value="ECO:0007669"/>
    <property type="project" value="UniProtKB-KW"/>
</dbReference>
<name>A0A6M3XIE9_9ZZZZ</name>
<keyword evidence="6" id="KW-1160">Virus entry into host cell</keyword>
<comment type="similarity">
    <text evidence="1">Belongs to the 'phage' integrase family.</text>
</comment>
<dbReference type="Gene3D" id="3.30.160.390">
    <property type="entry name" value="Integrase, DNA-binding domain"/>
    <property type="match status" value="1"/>
</dbReference>
<gene>
    <name evidence="9" type="ORF">TM448B01063_0017</name>
</gene>
<accession>A0A6M3XIE9</accession>
<dbReference type="InterPro" id="IPR050808">
    <property type="entry name" value="Phage_Integrase"/>
</dbReference>
<evidence type="ECO:0000256" key="6">
    <source>
        <dbReference type="ARBA" id="ARBA00023296"/>
    </source>
</evidence>
<evidence type="ECO:0000256" key="2">
    <source>
        <dbReference type="ARBA" id="ARBA00022908"/>
    </source>
</evidence>
<keyword evidence="3" id="KW-0238">DNA-binding</keyword>
<dbReference type="InterPro" id="IPR013762">
    <property type="entry name" value="Integrase-like_cat_sf"/>
</dbReference>
<dbReference type="Pfam" id="PF00589">
    <property type="entry name" value="Phage_integrase"/>
    <property type="match status" value="1"/>
</dbReference>
<dbReference type="PANTHER" id="PTHR30629:SF2">
    <property type="entry name" value="PROPHAGE INTEGRASE INTS-RELATED"/>
    <property type="match status" value="1"/>
</dbReference>
<evidence type="ECO:0000313" key="9">
    <source>
        <dbReference type="EMBL" id="QJH97698.1"/>
    </source>
</evidence>
<dbReference type="InterPro" id="IPR053876">
    <property type="entry name" value="Phage_int_M"/>
</dbReference>
<dbReference type="GO" id="GO:0015074">
    <property type="term" value="P:DNA integration"/>
    <property type="evidence" value="ECO:0007669"/>
    <property type="project" value="UniProtKB-KW"/>
</dbReference>
<feature type="domain" description="Tyr recombinase" evidence="7">
    <location>
        <begin position="199"/>
        <end position="394"/>
    </location>
</feature>
<evidence type="ECO:0000259" key="8">
    <source>
        <dbReference type="PROSITE" id="PS51900"/>
    </source>
</evidence>
<keyword evidence="2" id="KW-0229">DNA integration</keyword>
<evidence type="ECO:0000256" key="1">
    <source>
        <dbReference type="ARBA" id="ARBA00008857"/>
    </source>
</evidence>
<evidence type="ECO:0000256" key="5">
    <source>
        <dbReference type="ARBA" id="ARBA00023195"/>
    </source>
</evidence>
<dbReference type="Pfam" id="PF22022">
    <property type="entry name" value="Phage_int_M"/>
    <property type="match status" value="1"/>
</dbReference>
<dbReference type="PROSITE" id="PS51898">
    <property type="entry name" value="TYR_RECOMBINASE"/>
    <property type="match status" value="1"/>
</dbReference>
<dbReference type="CDD" id="cd00801">
    <property type="entry name" value="INT_P4_C"/>
    <property type="match status" value="1"/>
</dbReference>
<protein>
    <submittedName>
        <fullName evidence="9">Putative integrase</fullName>
    </submittedName>
</protein>
<dbReference type="Pfam" id="PF13356">
    <property type="entry name" value="Arm-DNA-bind_3"/>
    <property type="match status" value="1"/>
</dbReference>
<dbReference type="Gene3D" id="1.10.443.10">
    <property type="entry name" value="Intergrase catalytic core"/>
    <property type="match status" value="1"/>
</dbReference>
<dbReference type="AlphaFoldDB" id="A0A6M3XIE9"/>
<keyword evidence="5" id="KW-1179">Viral genome integration</keyword>
<keyword evidence="4" id="KW-0233">DNA recombination</keyword>
<evidence type="ECO:0000256" key="4">
    <source>
        <dbReference type="ARBA" id="ARBA00023172"/>
    </source>
</evidence>
<dbReference type="GO" id="GO:0046718">
    <property type="term" value="P:symbiont entry into host cell"/>
    <property type="evidence" value="ECO:0007669"/>
    <property type="project" value="UniProtKB-KW"/>
</dbReference>
<dbReference type="InterPro" id="IPR038488">
    <property type="entry name" value="Integrase_DNA-bd_sf"/>
</dbReference>
<dbReference type="InterPro" id="IPR044068">
    <property type="entry name" value="CB"/>
</dbReference>
<sequence length="417" mass="46781">MLTDKQCKAAQPGPKPVKLSDQQGLHLLILPSGTKSWRLKYRFEGKEKQLALGLYPEVRLGEARDAKDEARKLLRNGIDPGSRAAKAAAPDQAITFGEAATRWLSLQQEGWKPKHAKTVKDRLEADLLPKLRSRPLREIAPRDLIAELDRVQQRGAVEIAHRLRQYASAIFESAIALDWAETNPAASLTRALKPVPRRRYPALLALRDCRDFLGAIEAEPCQPATKLASRLLALTAVRPGNIRFAERTEFEGLDGKEPLWRIPASKMKLELAESEQDAFEFIVPLSRQAVATVKAAIAFAGNRKYLFPSTRYSHRPISENALSTNYKRVPGFGGRHVPHGWRSSFATIMNERAADLDRPADRAIIDLMLAHRPAGVEAVYNRAAYMRRRRELAQEWADLLVADLPEPETLVEGLRKH</sequence>
<dbReference type="PROSITE" id="PS51900">
    <property type="entry name" value="CB"/>
    <property type="match status" value="1"/>
</dbReference>
<dbReference type="Gene3D" id="1.10.150.130">
    <property type="match status" value="1"/>
</dbReference>
<feature type="domain" description="Core-binding (CB)" evidence="8">
    <location>
        <begin position="94"/>
        <end position="175"/>
    </location>
</feature>
<dbReference type="InterPro" id="IPR010998">
    <property type="entry name" value="Integrase_recombinase_N"/>
</dbReference>
<dbReference type="GO" id="GO:0003677">
    <property type="term" value="F:DNA binding"/>
    <property type="evidence" value="ECO:0007669"/>
    <property type="project" value="UniProtKB-KW"/>
</dbReference>